<gene>
    <name evidence="6" type="ORF">SAMN04515673_10228</name>
</gene>
<keyword evidence="2" id="KW-0812">Transmembrane</keyword>
<dbReference type="STRING" id="871652.SAMN04515673_10228"/>
<accession>A0A1I6D392</accession>
<evidence type="ECO:0000256" key="3">
    <source>
        <dbReference type="ARBA" id="ARBA00023136"/>
    </source>
</evidence>
<dbReference type="Gene3D" id="3.10.20.310">
    <property type="entry name" value="membrane protein fhac"/>
    <property type="match status" value="1"/>
</dbReference>
<dbReference type="OrthoDB" id="9769707at2"/>
<reference evidence="6 7" key="1">
    <citation type="submission" date="2016-10" db="EMBL/GenBank/DDBJ databases">
        <authorList>
            <person name="de Groot N.N."/>
        </authorList>
    </citation>
    <scope>NUCLEOTIDE SEQUENCE [LARGE SCALE GENOMIC DNA]</scope>
    <source>
        <strain evidence="7">KMM 9023,NRIC 0796,JCM 17311,KCTC 23692</strain>
    </source>
</reference>
<dbReference type="Pfam" id="PF01103">
    <property type="entry name" value="Omp85"/>
    <property type="match status" value="1"/>
</dbReference>
<evidence type="ECO:0000256" key="1">
    <source>
        <dbReference type="ARBA" id="ARBA00004370"/>
    </source>
</evidence>
<dbReference type="InterPro" id="IPR010827">
    <property type="entry name" value="BamA/TamA_POTRA"/>
</dbReference>
<dbReference type="Gene3D" id="2.40.160.50">
    <property type="entry name" value="membrane protein fhac: a member of the omp85/tpsb transporter family"/>
    <property type="match status" value="1"/>
</dbReference>
<dbReference type="GO" id="GO:0019867">
    <property type="term" value="C:outer membrane"/>
    <property type="evidence" value="ECO:0007669"/>
    <property type="project" value="InterPro"/>
</dbReference>
<proteinExistence type="predicted"/>
<dbReference type="RefSeq" id="WP_092076544.1">
    <property type="nucleotide sequence ID" value="NZ_FOYI01000002.1"/>
</dbReference>
<keyword evidence="7" id="KW-1185">Reference proteome</keyword>
<feature type="domain" description="Bacterial surface antigen (D15)" evidence="4">
    <location>
        <begin position="309"/>
        <end position="606"/>
    </location>
</feature>
<dbReference type="EMBL" id="FOYI01000002">
    <property type="protein sequence ID" value="SFQ99777.1"/>
    <property type="molecule type" value="Genomic_DNA"/>
</dbReference>
<keyword evidence="2" id="KW-1134">Transmembrane beta strand</keyword>
<evidence type="ECO:0000313" key="6">
    <source>
        <dbReference type="EMBL" id="SFQ99777.1"/>
    </source>
</evidence>
<dbReference type="Pfam" id="PF07244">
    <property type="entry name" value="POTRA"/>
    <property type="match status" value="1"/>
</dbReference>
<dbReference type="InterPro" id="IPR039910">
    <property type="entry name" value="D15-like"/>
</dbReference>
<evidence type="ECO:0000259" key="5">
    <source>
        <dbReference type="Pfam" id="PF07244"/>
    </source>
</evidence>
<protein>
    <submittedName>
        <fullName evidence="6">Autotransporter secretion outer membrane protein TamA</fullName>
    </submittedName>
</protein>
<keyword evidence="3" id="KW-0472">Membrane</keyword>
<evidence type="ECO:0000313" key="7">
    <source>
        <dbReference type="Proteomes" id="UP000199302"/>
    </source>
</evidence>
<organism evidence="6 7">
    <name type="scientific">Poseidonocella sedimentorum</name>
    <dbReference type="NCBI Taxonomy" id="871652"/>
    <lineage>
        <taxon>Bacteria</taxon>
        <taxon>Pseudomonadati</taxon>
        <taxon>Pseudomonadota</taxon>
        <taxon>Alphaproteobacteria</taxon>
        <taxon>Rhodobacterales</taxon>
        <taxon>Roseobacteraceae</taxon>
        <taxon>Poseidonocella</taxon>
    </lineage>
</organism>
<dbReference type="Proteomes" id="UP000199302">
    <property type="component" value="Unassembled WGS sequence"/>
</dbReference>
<feature type="domain" description="POTRA" evidence="5">
    <location>
        <begin position="209"/>
        <end position="279"/>
    </location>
</feature>
<name>A0A1I6D392_9RHOB</name>
<dbReference type="InterPro" id="IPR000184">
    <property type="entry name" value="Bac_surfAg_D15"/>
</dbReference>
<dbReference type="PANTHER" id="PTHR12815">
    <property type="entry name" value="SORTING AND ASSEMBLY MACHINERY SAMM50 PROTEIN FAMILY MEMBER"/>
    <property type="match status" value="1"/>
</dbReference>
<comment type="subcellular location">
    <subcellularLocation>
        <location evidence="1">Membrane</location>
    </subcellularLocation>
</comment>
<evidence type="ECO:0000259" key="4">
    <source>
        <dbReference type="Pfam" id="PF01103"/>
    </source>
</evidence>
<dbReference type="AlphaFoldDB" id="A0A1I6D392"/>
<evidence type="ECO:0000256" key="2">
    <source>
        <dbReference type="ARBA" id="ARBA00022452"/>
    </source>
</evidence>
<sequence length="606" mass="66103">MTWRTHWQTFRARIAPVASLAGLAGLAALPAVALDDIRLRVTRDSDDLRPRLSNASLLRQGETEFESARDIYAAALADYRRLTEALYSEGYYSGVISITLDGREASEIAPLSVPRSVDLVTITVDPGRSFRFGDARIAPLAPGTERPEAFRTGERARADVLREVVETAIRDWRDEGHARAALTSQSLVANHARRRLDAEFDLDPGRKYVFGALIHRGESAVRDMRIRRIGGLPEGEVFSVEALEDVVRRLRRTGAFASVTLEEEPADPDGNVMNIIVKVADEEPRRFGFGAELFSREGLELSAFWFHRNLLGGAERFRVDGAISNINGDTSGIDYSAGARITTPGRFGADTVLFAFTQYEFLDEADYTSENLEVGVGATRYISEGLEAELGFSYTFSETEDDLGRRSYEYLSYPLALIWDGRDDTLDPREGHYVRAGLRPFTGLGDLGSGVRGTLDARGYLGVGAEDRFVLAARLQFGAVAGPELVDTPRDFLFYSGGGGTVRGQPYQSLGVDLGGGVTLGGRSFLGLSGELRADVSDALQGVVFADAGYIGAEEVYDGSGEWHSGAGLGLRYKTAIGPIRLDLATPLDDETDERIQFYIGIGQAF</sequence>
<dbReference type="PANTHER" id="PTHR12815:SF42">
    <property type="entry name" value="BACTERIAL SURFACE ANTIGEN (D15) DOMAIN-CONTAINING PROTEIN"/>
    <property type="match status" value="1"/>
</dbReference>